<evidence type="ECO:0000259" key="9">
    <source>
        <dbReference type="Pfam" id="PF00884"/>
    </source>
</evidence>
<dbReference type="OrthoDB" id="9777306at2"/>
<name>A0A4S8N0E1_9ACTN</name>
<dbReference type="RefSeq" id="WP_136564032.1">
    <property type="nucleotide sequence ID" value="NZ_BAABLS010000007.1"/>
</dbReference>
<organism evidence="10 11">
    <name type="scientific">Nocardioides caeni</name>
    <dbReference type="NCBI Taxonomy" id="574700"/>
    <lineage>
        <taxon>Bacteria</taxon>
        <taxon>Bacillati</taxon>
        <taxon>Actinomycetota</taxon>
        <taxon>Actinomycetes</taxon>
        <taxon>Propionibacteriales</taxon>
        <taxon>Nocardioidaceae</taxon>
        <taxon>Nocardioides</taxon>
    </lineage>
</organism>
<evidence type="ECO:0000256" key="3">
    <source>
        <dbReference type="ARBA" id="ARBA00022475"/>
    </source>
</evidence>
<dbReference type="InterPro" id="IPR000917">
    <property type="entry name" value="Sulfatase_N"/>
</dbReference>
<evidence type="ECO:0000256" key="8">
    <source>
        <dbReference type="SAM" id="Phobius"/>
    </source>
</evidence>
<dbReference type="SUPFAM" id="SSF53649">
    <property type="entry name" value="Alkaline phosphatase-like"/>
    <property type="match status" value="1"/>
</dbReference>
<dbReference type="CDD" id="cd16015">
    <property type="entry name" value="LTA_synthase"/>
    <property type="match status" value="1"/>
</dbReference>
<evidence type="ECO:0000256" key="5">
    <source>
        <dbReference type="ARBA" id="ARBA00022989"/>
    </source>
</evidence>
<keyword evidence="11" id="KW-1185">Reference proteome</keyword>
<evidence type="ECO:0000256" key="6">
    <source>
        <dbReference type="ARBA" id="ARBA00023136"/>
    </source>
</evidence>
<evidence type="ECO:0000256" key="7">
    <source>
        <dbReference type="SAM" id="MobiDB-lite"/>
    </source>
</evidence>
<dbReference type="GO" id="GO:0005886">
    <property type="term" value="C:plasma membrane"/>
    <property type="evidence" value="ECO:0007669"/>
    <property type="project" value="UniProtKB-SubCell"/>
</dbReference>
<reference evidence="10 11" key="1">
    <citation type="journal article" date="2009" name="Int. J. Syst. Evol. Microbiol.">
        <title>Nocardioides caeni sp. nov., isolated from wastewater.</title>
        <authorList>
            <person name="Yoon J.H."/>
            <person name="Kang S.J."/>
            <person name="Park S."/>
            <person name="Kim W."/>
            <person name="Oh T.K."/>
        </authorList>
    </citation>
    <scope>NUCLEOTIDE SEQUENCE [LARGE SCALE GENOMIC DNA]</scope>
    <source>
        <strain evidence="10 11">DSM 23134</strain>
    </source>
</reference>
<keyword evidence="4 8" id="KW-0812">Transmembrane</keyword>
<feature type="transmembrane region" description="Helical" evidence="8">
    <location>
        <begin position="199"/>
        <end position="217"/>
    </location>
</feature>
<feature type="transmembrane region" description="Helical" evidence="8">
    <location>
        <begin position="15"/>
        <end position="37"/>
    </location>
</feature>
<comment type="caution">
    <text evidence="10">The sequence shown here is derived from an EMBL/GenBank/DDBJ whole genome shotgun (WGS) entry which is preliminary data.</text>
</comment>
<keyword evidence="5 8" id="KW-1133">Transmembrane helix</keyword>
<dbReference type="AlphaFoldDB" id="A0A4S8N0E1"/>
<evidence type="ECO:0000256" key="2">
    <source>
        <dbReference type="ARBA" id="ARBA00004936"/>
    </source>
</evidence>
<dbReference type="InterPro" id="IPR017850">
    <property type="entry name" value="Alkaline_phosphatase_core_sf"/>
</dbReference>
<evidence type="ECO:0000313" key="11">
    <source>
        <dbReference type="Proteomes" id="UP000307087"/>
    </source>
</evidence>
<feature type="domain" description="Sulfatase N-terminal" evidence="9">
    <location>
        <begin position="272"/>
        <end position="556"/>
    </location>
</feature>
<accession>A0A4S8N0E1</accession>
<sequence length="660" mass="73847">MIPPKVARLLPPGHWFYLLCLLVPVALVDLACQTMRLTTWGTTFGSLTYFEQIRSDVVFHVGHFVFWVGVFHLVQAPKARRRLTILFHVWFTVLSFFIVIAQVYWMQLDVVVTYQSIQLVTLLLSVSMFKIIAAEIKGIALLIPVLGIILANRLPLLINRRRWEPRRLSTPAPELTELTEGDGGDGGDGEPESRTPRRFVAIWSAALVVLLVAALLPDGQGTTNATRNRVLAIPAQAISDVLRGDPDGYVAPNEDDLPIHTDLVPTSETRQRNVVMIMLESTSWHATTLGTPERATTPFLAELAQDSLEGTRAYTTVPHTSKALVGANCGVMPPLDTGNTEVKPGGIGSRCLASLLADEGYATAFFQTATENFEHRGPLVEAFGFQEFSGLESYEDKSGFDETNTLGYEDDLMLQPSLDWAVEQKDAGKPFMLEYMTLTAHTQYVLPEGFEEIDYVDDPIENLYLNTVRYQDEFVQQVVEGFKELGLYKDTVFVIMGDHGEGFREHGRRLHNDTIWNEGTQIPYLIHAPGLIEGQKVETPFQALATLPTVADLLGYDIKGGTYPGASVLADPSTFPRLFISCWSNQQCATTIDPQTLRQYIYFYGFHASEYYDLGKDPLQENDLHDELDGDEREELENYILRQDAETKARNKLSRELAAE</sequence>
<comment type="pathway">
    <text evidence="2">Cell wall biogenesis; lipoteichoic acid biosynthesis.</text>
</comment>
<evidence type="ECO:0000256" key="4">
    <source>
        <dbReference type="ARBA" id="ARBA00022692"/>
    </source>
</evidence>
<proteinExistence type="predicted"/>
<dbReference type="InterPro" id="IPR050448">
    <property type="entry name" value="OpgB/LTA_synthase_biosynth"/>
</dbReference>
<dbReference type="EMBL" id="STGW01000015">
    <property type="protein sequence ID" value="THV09203.1"/>
    <property type="molecule type" value="Genomic_DNA"/>
</dbReference>
<protein>
    <submittedName>
        <fullName evidence="10">LTA synthase family protein</fullName>
    </submittedName>
</protein>
<feature type="region of interest" description="Disordered" evidence="7">
    <location>
        <begin position="169"/>
        <end position="193"/>
    </location>
</feature>
<dbReference type="Pfam" id="PF00884">
    <property type="entry name" value="Sulfatase"/>
    <property type="match status" value="1"/>
</dbReference>
<comment type="subcellular location">
    <subcellularLocation>
        <location evidence="1">Cell membrane</location>
        <topology evidence="1">Multi-pass membrane protein</topology>
    </subcellularLocation>
</comment>
<evidence type="ECO:0000256" key="1">
    <source>
        <dbReference type="ARBA" id="ARBA00004651"/>
    </source>
</evidence>
<feature type="compositionally biased region" description="Acidic residues" evidence="7">
    <location>
        <begin position="177"/>
        <end position="190"/>
    </location>
</feature>
<gene>
    <name evidence="10" type="ORF">E9934_16665</name>
</gene>
<dbReference type="PANTHER" id="PTHR47371:SF3">
    <property type="entry name" value="PHOSPHOGLYCEROL TRANSFERASE I"/>
    <property type="match status" value="1"/>
</dbReference>
<feature type="transmembrane region" description="Helical" evidence="8">
    <location>
        <begin position="139"/>
        <end position="158"/>
    </location>
</feature>
<feature type="transmembrane region" description="Helical" evidence="8">
    <location>
        <begin position="57"/>
        <end position="74"/>
    </location>
</feature>
<dbReference type="Gene3D" id="3.40.720.10">
    <property type="entry name" value="Alkaline Phosphatase, subunit A"/>
    <property type="match status" value="1"/>
</dbReference>
<feature type="transmembrane region" description="Helical" evidence="8">
    <location>
        <begin position="86"/>
        <end position="105"/>
    </location>
</feature>
<keyword evidence="6 8" id="KW-0472">Membrane</keyword>
<keyword evidence="3" id="KW-1003">Cell membrane</keyword>
<evidence type="ECO:0000313" key="10">
    <source>
        <dbReference type="EMBL" id="THV09203.1"/>
    </source>
</evidence>
<dbReference type="PANTHER" id="PTHR47371">
    <property type="entry name" value="LIPOTEICHOIC ACID SYNTHASE"/>
    <property type="match status" value="1"/>
</dbReference>
<dbReference type="Proteomes" id="UP000307087">
    <property type="component" value="Unassembled WGS sequence"/>
</dbReference>